<feature type="transmembrane region" description="Helical" evidence="5">
    <location>
        <begin position="371"/>
        <end position="390"/>
    </location>
</feature>
<feature type="transmembrane region" description="Helical" evidence="5">
    <location>
        <begin position="33"/>
        <end position="54"/>
    </location>
</feature>
<dbReference type="EMBL" id="LZYB01000003">
    <property type="protein sequence ID" value="OBV11191.1"/>
    <property type="molecule type" value="Genomic_DNA"/>
</dbReference>
<evidence type="ECO:0000256" key="1">
    <source>
        <dbReference type="ARBA" id="ARBA00004141"/>
    </source>
</evidence>
<evidence type="ECO:0000256" key="5">
    <source>
        <dbReference type="SAM" id="Phobius"/>
    </source>
</evidence>
<keyword evidence="8" id="KW-1185">Reference proteome</keyword>
<evidence type="ECO:0000259" key="6">
    <source>
        <dbReference type="Pfam" id="PF04932"/>
    </source>
</evidence>
<dbReference type="InterPro" id="IPR051533">
    <property type="entry name" value="WaaL-like"/>
</dbReference>
<evidence type="ECO:0000313" key="7">
    <source>
        <dbReference type="EMBL" id="OBV11191.1"/>
    </source>
</evidence>
<dbReference type="RefSeq" id="WP_143736677.1">
    <property type="nucleotide sequence ID" value="NZ_LZYB01000003.1"/>
</dbReference>
<feature type="transmembrane region" description="Helical" evidence="5">
    <location>
        <begin position="9"/>
        <end position="27"/>
    </location>
</feature>
<evidence type="ECO:0000256" key="3">
    <source>
        <dbReference type="ARBA" id="ARBA00022989"/>
    </source>
</evidence>
<feature type="transmembrane region" description="Helical" evidence="5">
    <location>
        <begin position="188"/>
        <end position="208"/>
    </location>
</feature>
<accession>A0A1A7BHK0</accession>
<feature type="transmembrane region" description="Helical" evidence="5">
    <location>
        <begin position="240"/>
        <end position="260"/>
    </location>
</feature>
<keyword evidence="3 5" id="KW-1133">Transmembrane helix</keyword>
<feature type="transmembrane region" description="Helical" evidence="5">
    <location>
        <begin position="66"/>
        <end position="90"/>
    </location>
</feature>
<keyword evidence="4 5" id="KW-0472">Membrane</keyword>
<name>A0A1A7BHK0_9SPHN</name>
<dbReference type="GO" id="GO:0016020">
    <property type="term" value="C:membrane"/>
    <property type="evidence" value="ECO:0007669"/>
    <property type="project" value="UniProtKB-SubCell"/>
</dbReference>
<dbReference type="InterPro" id="IPR007016">
    <property type="entry name" value="O-antigen_ligase-rel_domated"/>
</dbReference>
<dbReference type="Proteomes" id="UP000092484">
    <property type="component" value="Unassembled WGS sequence"/>
</dbReference>
<gene>
    <name evidence="7" type="ORF">I603_1599</name>
</gene>
<feature type="transmembrane region" description="Helical" evidence="5">
    <location>
        <begin position="399"/>
        <end position="417"/>
    </location>
</feature>
<comment type="subcellular location">
    <subcellularLocation>
        <location evidence="1">Membrane</location>
        <topology evidence="1">Multi-pass membrane protein</topology>
    </subcellularLocation>
</comment>
<feature type="transmembrane region" description="Helical" evidence="5">
    <location>
        <begin position="145"/>
        <end position="168"/>
    </location>
</feature>
<feature type="transmembrane region" description="Helical" evidence="5">
    <location>
        <begin position="275"/>
        <end position="296"/>
    </location>
</feature>
<dbReference type="PATRIC" id="fig|1300349.4.peg.1595"/>
<reference evidence="7 8" key="1">
    <citation type="submission" date="2016-06" db="EMBL/GenBank/DDBJ databases">
        <title>Genome sequence of Porphyrobacter dokdonensis DSW-74.</title>
        <authorList>
            <person name="Kim J.F."/>
            <person name="Song J.Y."/>
        </authorList>
    </citation>
    <scope>NUCLEOTIDE SEQUENCE [LARGE SCALE GENOMIC DNA]</scope>
    <source>
        <strain evidence="7 8">DSW-74</strain>
    </source>
</reference>
<sequence>MDKSLAQRIPFFTIAAVLLVAFALGGGGSRQGLANLLVQLTAVAALVPHRAAVLQFWRTSPLPLRMLIGLSLLLPLLQIIPLPAAMWTALPGRELVARSLEMTDGNGWQAMSVNPLRTALAVTALVTPLTVLAIGWSLPRDRLITLGWMAAGLGLVTVLFGLAQLGAASDSGTLFGARSPGKVLLGTFANRNSTGLLLGFALALAALLPAPRPHPAVPLVRAVLCALLVLAIILTKSRTAMALAAIPLGLAGIKALWWALRERRAAAAKGGQRPLAIVIGALALLALGGTGLVVAAPGRIGEAFERFEARDDPRRYIWDDATYAATRYWPVGAGTGTFDEVFQVDESLENLTQRTAGRAHNDYLELAIESGLAGLVLAAFWIVLVGWLSWRARLSSQRWAAWAGSSFLLAIALQSITDYPLRNQTVLAFAGFALLLLARIASDQRKVPA</sequence>
<feature type="domain" description="O-antigen ligase-related" evidence="6">
    <location>
        <begin position="224"/>
        <end position="378"/>
    </location>
</feature>
<proteinExistence type="predicted"/>
<feature type="transmembrane region" description="Helical" evidence="5">
    <location>
        <begin position="118"/>
        <end position="138"/>
    </location>
</feature>
<protein>
    <submittedName>
        <fullName evidence="7">O-antigen polymerase</fullName>
    </submittedName>
</protein>
<dbReference type="PANTHER" id="PTHR37422">
    <property type="entry name" value="TEICHURONIC ACID BIOSYNTHESIS PROTEIN TUAE"/>
    <property type="match status" value="1"/>
</dbReference>
<dbReference type="Pfam" id="PF04932">
    <property type="entry name" value="Wzy_C"/>
    <property type="match status" value="1"/>
</dbReference>
<organism evidence="7 8">
    <name type="scientific">Erythrobacter dokdonensis DSW-74</name>
    <dbReference type="NCBI Taxonomy" id="1300349"/>
    <lineage>
        <taxon>Bacteria</taxon>
        <taxon>Pseudomonadati</taxon>
        <taxon>Pseudomonadota</taxon>
        <taxon>Alphaproteobacteria</taxon>
        <taxon>Sphingomonadales</taxon>
        <taxon>Erythrobacteraceae</taxon>
        <taxon>Erythrobacter/Porphyrobacter group</taxon>
        <taxon>Erythrobacter</taxon>
    </lineage>
</organism>
<evidence type="ECO:0000313" key="8">
    <source>
        <dbReference type="Proteomes" id="UP000092484"/>
    </source>
</evidence>
<feature type="transmembrane region" description="Helical" evidence="5">
    <location>
        <begin position="423"/>
        <end position="441"/>
    </location>
</feature>
<dbReference type="PANTHER" id="PTHR37422:SF21">
    <property type="entry name" value="EXOQ-LIKE PROTEIN"/>
    <property type="match status" value="1"/>
</dbReference>
<comment type="caution">
    <text evidence="7">The sequence shown here is derived from an EMBL/GenBank/DDBJ whole genome shotgun (WGS) entry which is preliminary data.</text>
</comment>
<feature type="transmembrane region" description="Helical" evidence="5">
    <location>
        <begin position="215"/>
        <end position="234"/>
    </location>
</feature>
<keyword evidence="2 5" id="KW-0812">Transmembrane</keyword>
<dbReference type="AlphaFoldDB" id="A0A1A7BHK0"/>
<evidence type="ECO:0000256" key="2">
    <source>
        <dbReference type="ARBA" id="ARBA00022692"/>
    </source>
</evidence>
<dbReference type="STRING" id="1300349.I603_1599"/>
<evidence type="ECO:0000256" key="4">
    <source>
        <dbReference type="ARBA" id="ARBA00023136"/>
    </source>
</evidence>